<dbReference type="HAMAP" id="MF_01161">
    <property type="entry name" value="tRNA_Ile_lys_synt"/>
    <property type="match status" value="1"/>
</dbReference>
<evidence type="ECO:0000256" key="5">
    <source>
        <dbReference type="ARBA" id="ARBA00022741"/>
    </source>
</evidence>
<dbReference type="InterPro" id="IPR012796">
    <property type="entry name" value="Lysidine-tRNA-synth_C"/>
</dbReference>
<sequence>MNRKVTQFINKHDLFEKGTTILVGVSGGPDSMALLYYLNSIKDDWGLRIIALTVDHQLRGTESLEDLQFVQQKCREWNIEFKGTSVDVPDYKQQYKVGTQVAARELRYNYFYEQMELFHANCLVLGHHGDDQAETMLMRLVRSADSQSLAGIPVKRPFAKGLIVRPFLCVTKDEIWQYCRRHDIESRIDPSNQETTYTRNFFRKHVLPLIKEKNSNIHTTIQHLSETLHADLSYLKQQAEKMTHDIVLFDKKNKLLSFSIPTFKTYAFALQRRAYHLILNYLYIDLPKDLSYVHEEQFFSLLHHQTGNTRLDFPEGLKIEKSYDQIRISFNQDGRPDSYHKLLEVPGRAVLPDGSVIIAEYVENSLEQSEFTFVCYKEQVELPLHIRTREQGDRMRWKGLKGSKKVKDIFIDAKIPRFQRENWPIVTDNQGTVLWLVGLKKGQPAKRVLGASLIQLYYDKGNM</sequence>
<feature type="domain" description="Lysidine-tRNA(Ile) synthetase C-terminal" evidence="9">
    <location>
        <begin position="384"/>
        <end position="458"/>
    </location>
</feature>
<evidence type="ECO:0000256" key="4">
    <source>
        <dbReference type="ARBA" id="ARBA00022694"/>
    </source>
</evidence>
<dbReference type="SUPFAM" id="SSF82829">
    <property type="entry name" value="MesJ substrate recognition domain-like"/>
    <property type="match status" value="1"/>
</dbReference>
<dbReference type="EMBL" id="CCDP010000001">
    <property type="protein sequence ID" value="CDQ37757.1"/>
    <property type="molecule type" value="Genomic_DNA"/>
</dbReference>
<dbReference type="GO" id="GO:0006400">
    <property type="term" value="P:tRNA modification"/>
    <property type="evidence" value="ECO:0007669"/>
    <property type="project" value="UniProtKB-UniRule"/>
</dbReference>
<evidence type="ECO:0000256" key="7">
    <source>
        <dbReference type="ARBA" id="ARBA00048539"/>
    </source>
</evidence>
<dbReference type="STRING" id="1462526.BN990_00012"/>
<keyword evidence="4 8" id="KW-0819">tRNA processing</keyword>
<dbReference type="CDD" id="cd01992">
    <property type="entry name" value="TilS_N"/>
    <property type="match status" value="1"/>
</dbReference>
<comment type="domain">
    <text evidence="8">The N-terminal region contains the highly conserved SGGXDS motif, predicted to be a P-loop motif involved in ATP binding.</text>
</comment>
<evidence type="ECO:0000256" key="2">
    <source>
        <dbReference type="ARBA" id="ARBA00022490"/>
    </source>
</evidence>
<comment type="subcellular location">
    <subcellularLocation>
        <location evidence="1 8">Cytoplasm</location>
    </subcellularLocation>
</comment>
<comment type="similarity">
    <text evidence="8">Belongs to the tRNA(Ile)-lysidine synthase family.</text>
</comment>
<reference evidence="11" key="2">
    <citation type="submission" date="2014-05" db="EMBL/GenBank/DDBJ databases">
        <title>Draft genome sequence of Virgibacillus massiliensis Vm-5.</title>
        <authorList>
            <person name="Khelaifia S."/>
            <person name="Croce O."/>
            <person name="Lagier J.C."/>
            <person name="Raoult D."/>
        </authorList>
    </citation>
    <scope>NUCLEOTIDE SEQUENCE [LARGE SCALE GENOMIC DNA]</scope>
    <source>
        <strain evidence="11">Vm-5</strain>
    </source>
</reference>
<dbReference type="InterPro" id="IPR012094">
    <property type="entry name" value="tRNA_Ile_lys_synt"/>
</dbReference>
<evidence type="ECO:0000256" key="1">
    <source>
        <dbReference type="ARBA" id="ARBA00004496"/>
    </source>
</evidence>
<dbReference type="SMART" id="SM00977">
    <property type="entry name" value="TilS_C"/>
    <property type="match status" value="1"/>
</dbReference>
<dbReference type="PANTHER" id="PTHR43033:SF1">
    <property type="entry name" value="TRNA(ILE)-LYSIDINE SYNTHASE-RELATED"/>
    <property type="match status" value="1"/>
</dbReference>
<evidence type="ECO:0000313" key="10">
    <source>
        <dbReference type="EMBL" id="CDQ37757.1"/>
    </source>
</evidence>
<comment type="function">
    <text evidence="8">Ligates lysine onto the cytidine present at position 34 of the AUA codon-specific tRNA(Ile) that contains the anticodon CAU, in an ATP-dependent manner. Cytidine is converted to lysidine, thus changing the amino acid specificity of the tRNA from methionine to isoleucine.</text>
</comment>
<dbReference type="OrthoDB" id="9807403at2"/>
<comment type="caution">
    <text evidence="10">The sequence shown here is derived from an EMBL/GenBank/DDBJ whole genome shotgun (WGS) entry which is preliminary data.</text>
</comment>
<dbReference type="Proteomes" id="UP000028875">
    <property type="component" value="Unassembled WGS sequence"/>
</dbReference>
<dbReference type="Gene3D" id="3.40.50.620">
    <property type="entry name" value="HUPs"/>
    <property type="match status" value="1"/>
</dbReference>
<dbReference type="AlphaFoldDB" id="A0A024Q628"/>
<dbReference type="InterPro" id="IPR012795">
    <property type="entry name" value="tRNA_Ile_lys_synt_N"/>
</dbReference>
<dbReference type="eggNOG" id="COG0037">
    <property type="taxonomic scope" value="Bacteria"/>
</dbReference>
<dbReference type="Pfam" id="PF01171">
    <property type="entry name" value="ATP_bind_3"/>
    <property type="match status" value="1"/>
</dbReference>
<evidence type="ECO:0000313" key="11">
    <source>
        <dbReference type="Proteomes" id="UP000028875"/>
    </source>
</evidence>
<keyword evidence="6 8" id="KW-0067">ATP-binding</keyword>
<feature type="binding site" evidence="8">
    <location>
        <begin position="26"/>
        <end position="31"/>
    </location>
    <ligand>
        <name>ATP</name>
        <dbReference type="ChEBI" id="CHEBI:30616"/>
    </ligand>
</feature>
<name>A0A024Q628_9BACI</name>
<comment type="catalytic activity">
    <reaction evidence="7 8">
        <text>cytidine(34) in tRNA(Ile2) + L-lysine + ATP = lysidine(34) in tRNA(Ile2) + AMP + diphosphate + H(+)</text>
        <dbReference type="Rhea" id="RHEA:43744"/>
        <dbReference type="Rhea" id="RHEA-COMP:10625"/>
        <dbReference type="Rhea" id="RHEA-COMP:10670"/>
        <dbReference type="ChEBI" id="CHEBI:15378"/>
        <dbReference type="ChEBI" id="CHEBI:30616"/>
        <dbReference type="ChEBI" id="CHEBI:32551"/>
        <dbReference type="ChEBI" id="CHEBI:33019"/>
        <dbReference type="ChEBI" id="CHEBI:82748"/>
        <dbReference type="ChEBI" id="CHEBI:83665"/>
        <dbReference type="ChEBI" id="CHEBI:456215"/>
        <dbReference type="EC" id="6.3.4.19"/>
    </reaction>
</comment>
<protein>
    <recommendedName>
        <fullName evidence="8">tRNA(Ile)-lysidine synthase</fullName>
        <ecNumber evidence="8">6.3.4.19</ecNumber>
    </recommendedName>
    <alternativeName>
        <fullName evidence="8">tRNA(Ile)-2-lysyl-cytidine synthase</fullName>
    </alternativeName>
    <alternativeName>
        <fullName evidence="8">tRNA(Ile)-lysidine synthetase</fullName>
    </alternativeName>
</protein>
<reference evidence="10 11" key="1">
    <citation type="submission" date="2014-03" db="EMBL/GenBank/DDBJ databases">
        <authorList>
            <person name="Urmite Genomes U."/>
        </authorList>
    </citation>
    <scope>NUCLEOTIDE SEQUENCE [LARGE SCALE GENOMIC DNA]</scope>
    <source>
        <strain evidence="10 11">Vm-5</strain>
    </source>
</reference>
<dbReference type="Pfam" id="PF11734">
    <property type="entry name" value="TilS_C"/>
    <property type="match status" value="1"/>
</dbReference>
<dbReference type="GO" id="GO:0005737">
    <property type="term" value="C:cytoplasm"/>
    <property type="evidence" value="ECO:0007669"/>
    <property type="project" value="UniProtKB-SubCell"/>
</dbReference>
<keyword evidence="3 8" id="KW-0436">Ligase</keyword>
<dbReference type="NCBIfam" id="TIGR02432">
    <property type="entry name" value="lysidine_TilS_N"/>
    <property type="match status" value="1"/>
</dbReference>
<dbReference type="GO" id="GO:0005524">
    <property type="term" value="F:ATP binding"/>
    <property type="evidence" value="ECO:0007669"/>
    <property type="project" value="UniProtKB-UniRule"/>
</dbReference>
<gene>
    <name evidence="8 10" type="primary">tilS</name>
    <name evidence="10" type="ORF">BN990_00012</name>
</gene>
<dbReference type="Gene3D" id="3.30.465.60">
    <property type="match status" value="1"/>
</dbReference>
<evidence type="ECO:0000256" key="3">
    <source>
        <dbReference type="ARBA" id="ARBA00022598"/>
    </source>
</evidence>
<dbReference type="RefSeq" id="WP_021290371.1">
    <property type="nucleotide sequence ID" value="NZ_BNER01000001.1"/>
</dbReference>
<keyword evidence="5 8" id="KW-0547">Nucleotide-binding</keyword>
<dbReference type="EC" id="6.3.4.19" evidence="8"/>
<dbReference type="SUPFAM" id="SSF56037">
    <property type="entry name" value="PheT/TilS domain"/>
    <property type="match status" value="1"/>
</dbReference>
<dbReference type="PANTHER" id="PTHR43033">
    <property type="entry name" value="TRNA(ILE)-LYSIDINE SYNTHASE-RELATED"/>
    <property type="match status" value="1"/>
</dbReference>
<accession>A0A024Q628</accession>
<organism evidence="10 11">
    <name type="scientific">Virgibacillus massiliensis</name>
    <dbReference type="NCBI Taxonomy" id="1462526"/>
    <lineage>
        <taxon>Bacteria</taxon>
        <taxon>Bacillati</taxon>
        <taxon>Bacillota</taxon>
        <taxon>Bacilli</taxon>
        <taxon>Bacillales</taxon>
        <taxon>Bacillaceae</taxon>
        <taxon>Virgibacillus</taxon>
    </lineage>
</organism>
<dbReference type="GO" id="GO:0032267">
    <property type="term" value="F:tRNA(Ile)-lysidine synthase activity"/>
    <property type="evidence" value="ECO:0007669"/>
    <property type="project" value="UniProtKB-EC"/>
</dbReference>
<evidence type="ECO:0000256" key="6">
    <source>
        <dbReference type="ARBA" id="ARBA00022840"/>
    </source>
</evidence>
<dbReference type="SUPFAM" id="SSF52402">
    <property type="entry name" value="Adenine nucleotide alpha hydrolases-like"/>
    <property type="match status" value="1"/>
</dbReference>
<keyword evidence="11" id="KW-1185">Reference proteome</keyword>
<proteinExistence type="inferred from homology"/>
<dbReference type="InterPro" id="IPR014729">
    <property type="entry name" value="Rossmann-like_a/b/a_fold"/>
</dbReference>
<keyword evidence="2 8" id="KW-0963">Cytoplasm</keyword>
<dbReference type="NCBIfam" id="TIGR02433">
    <property type="entry name" value="lysidine_TilS_C"/>
    <property type="match status" value="1"/>
</dbReference>
<dbReference type="InterPro" id="IPR011063">
    <property type="entry name" value="TilS/TtcA_N"/>
</dbReference>
<evidence type="ECO:0000259" key="9">
    <source>
        <dbReference type="SMART" id="SM00977"/>
    </source>
</evidence>
<evidence type="ECO:0000256" key="8">
    <source>
        <dbReference type="HAMAP-Rule" id="MF_01161"/>
    </source>
</evidence>